<reference evidence="2" key="1">
    <citation type="submission" date="2023-03" db="EMBL/GenBank/DDBJ databases">
        <title>Bacterial isolates from washroom surfaces on a university campus.</title>
        <authorList>
            <person name="Holman D.B."/>
            <person name="Gzyl K.E."/>
            <person name="Taheri A.E."/>
        </authorList>
    </citation>
    <scope>NUCLEOTIDE SEQUENCE</scope>
    <source>
        <strain evidence="2">RD03</strain>
    </source>
</reference>
<dbReference type="InterPro" id="IPR053182">
    <property type="entry name" value="YobU-like_regulator"/>
</dbReference>
<dbReference type="Gene3D" id="3.20.80.10">
    <property type="entry name" value="Regulatory factor, effector binding domain"/>
    <property type="match status" value="1"/>
</dbReference>
<evidence type="ECO:0000313" key="2">
    <source>
        <dbReference type="EMBL" id="MDH5163100.1"/>
    </source>
</evidence>
<comment type="caution">
    <text evidence="2">The sequence shown here is derived from an EMBL/GenBank/DDBJ whole genome shotgun (WGS) entry which is preliminary data.</text>
</comment>
<organism evidence="2 3">
    <name type="scientific">Heyndrickxia oleronia</name>
    <dbReference type="NCBI Taxonomy" id="38875"/>
    <lineage>
        <taxon>Bacteria</taxon>
        <taxon>Bacillati</taxon>
        <taxon>Bacillota</taxon>
        <taxon>Bacilli</taxon>
        <taxon>Bacillales</taxon>
        <taxon>Bacillaceae</taxon>
        <taxon>Heyndrickxia</taxon>
    </lineage>
</organism>
<dbReference type="SMART" id="SM00871">
    <property type="entry name" value="AraC_E_bind"/>
    <property type="match status" value="1"/>
</dbReference>
<evidence type="ECO:0000259" key="1">
    <source>
        <dbReference type="SMART" id="SM00871"/>
    </source>
</evidence>
<dbReference type="PANTHER" id="PTHR36444">
    <property type="entry name" value="TRANSCRIPTIONAL REGULATOR PROTEIN YOBU-RELATED"/>
    <property type="match status" value="1"/>
</dbReference>
<dbReference type="InterPro" id="IPR029441">
    <property type="entry name" value="Cass2"/>
</dbReference>
<gene>
    <name evidence="2" type="ORF">P5X88_19380</name>
</gene>
<evidence type="ECO:0000313" key="3">
    <source>
        <dbReference type="Proteomes" id="UP001159179"/>
    </source>
</evidence>
<feature type="domain" description="AraC effector-binding" evidence="1">
    <location>
        <begin position="90"/>
        <end position="249"/>
    </location>
</feature>
<name>A0AAW6SYA0_9BACI</name>
<dbReference type="AlphaFoldDB" id="A0AAW6SYA0"/>
<dbReference type="InterPro" id="IPR011256">
    <property type="entry name" value="Reg_factor_effector_dom_sf"/>
</dbReference>
<accession>A0AAW6SYA0</accession>
<dbReference type="EMBL" id="JAROYP010000012">
    <property type="protein sequence ID" value="MDH5163100.1"/>
    <property type="molecule type" value="Genomic_DNA"/>
</dbReference>
<proteinExistence type="predicted"/>
<protein>
    <submittedName>
        <fullName evidence="2">Zinc ribbon domain-containing protein</fullName>
    </submittedName>
</protein>
<dbReference type="SUPFAM" id="SSF55136">
    <property type="entry name" value="Probable bacterial effector-binding domain"/>
    <property type="match status" value="1"/>
</dbReference>
<sequence>MNQVFCQSCGMPMKESSVFGTELTGEKSKEFCLYCYENGEFKQPNMTMEEMIQFCIPFMVEEGMKEDEALTILQKSMPYLKRWRKSEPISEPKIVLKDGFTFMGINTRTTNAIEATPEGVIPSMWEKYYTQQIGAQIPNQVNPQHTIALYSNYESDVSSEYDFSIGTQVEEPNQSSNDFVIKTIPASNYAVFTTNQGKFTEIVPMAWIDIWKWFETSGVERTYTGDFELYDERCVDPDQAVVDIYIAIK</sequence>
<dbReference type="InterPro" id="IPR010499">
    <property type="entry name" value="AraC_E-bd"/>
</dbReference>
<dbReference type="Pfam" id="PF14526">
    <property type="entry name" value="Cass2"/>
    <property type="match status" value="1"/>
</dbReference>
<dbReference type="InterPro" id="IPR025868">
    <property type="entry name" value="Zn_ribbon_dom_put"/>
</dbReference>
<dbReference type="PANTHER" id="PTHR36444:SF2">
    <property type="entry name" value="TRANSCRIPTIONAL REGULATOR PROTEIN YOBU-RELATED"/>
    <property type="match status" value="1"/>
</dbReference>
<dbReference type="RefSeq" id="WP_280617839.1">
    <property type="nucleotide sequence ID" value="NZ_JAROYP010000012.1"/>
</dbReference>
<dbReference type="Pfam" id="PF12674">
    <property type="entry name" value="Zn_ribbon_2"/>
    <property type="match status" value="1"/>
</dbReference>
<dbReference type="Proteomes" id="UP001159179">
    <property type="component" value="Unassembled WGS sequence"/>
</dbReference>